<dbReference type="GO" id="GO:0005576">
    <property type="term" value="C:extracellular region"/>
    <property type="evidence" value="ECO:0007669"/>
    <property type="project" value="TreeGrafter"/>
</dbReference>
<protein>
    <submittedName>
        <fullName evidence="3">Mammalian cell entry protein</fullName>
    </submittedName>
</protein>
<reference evidence="4" key="1">
    <citation type="submission" date="2016-06" db="EMBL/GenBank/DDBJ databases">
        <authorList>
            <person name="Sutton G."/>
            <person name="Brinkac L."/>
            <person name="Sanka R."/>
            <person name="Adams M."/>
            <person name="Lau E."/>
            <person name="Mehaffy C."/>
            <person name="Tameris M."/>
            <person name="Hatherill M."/>
            <person name="Hanekom W."/>
            <person name="Mahomed H."/>
            <person name="Mcshane H."/>
        </authorList>
    </citation>
    <scope>NUCLEOTIDE SEQUENCE [LARGE SCALE GENOMIC DNA]</scope>
    <source>
        <strain evidence="4">852002-51209_SCH5440388</strain>
    </source>
</reference>
<dbReference type="Pfam" id="PF02470">
    <property type="entry name" value="MlaD"/>
    <property type="match status" value="1"/>
</dbReference>
<dbReference type="OrthoDB" id="4379218at2"/>
<evidence type="ECO:0000256" key="1">
    <source>
        <dbReference type="SAM" id="Phobius"/>
    </source>
</evidence>
<keyword evidence="1" id="KW-1133">Transmembrane helix</keyword>
<keyword evidence="1" id="KW-0812">Transmembrane</keyword>
<feature type="domain" description="Mce/MlaD" evidence="2">
    <location>
        <begin position="41"/>
        <end position="112"/>
    </location>
</feature>
<dbReference type="InterPro" id="IPR003399">
    <property type="entry name" value="Mce/MlaD"/>
</dbReference>
<dbReference type="InterPro" id="IPR052336">
    <property type="entry name" value="MlaD_Phospholipid_Transporter"/>
</dbReference>
<keyword evidence="1" id="KW-0472">Membrane</keyword>
<evidence type="ECO:0000313" key="3">
    <source>
        <dbReference type="EMBL" id="OBB27166.1"/>
    </source>
</evidence>
<dbReference type="PANTHER" id="PTHR33371">
    <property type="entry name" value="INTERMEMBRANE PHOSPHOLIPID TRANSPORT SYSTEM BINDING PROTEIN MLAD-RELATED"/>
    <property type="match status" value="1"/>
</dbReference>
<dbReference type="AlphaFoldDB" id="A0A1A0QYC2"/>
<sequence length="324" mass="35372">MQSVTNLRSNPTIWGTAALVLLAILAVVAGLLYISPPGQRAVVFYTDDAASLRSGEDVRIAGITVGKVKELTMEPERIKVTALVDSDAFVGDQSQVQVRMLTVVGGYYVNLVSLGDKPLGAGSIPVKRVTTPYNLMTALTDATKITEDVDPQPIRESLDQIQAGINDGNVSTISAIIDAGNALTATMERQRGQITNILNVSDEYLDQLNGYTDRLRQMISKVAILEQTLTVYSKGFAAALTGMGDIGDRFLKPFGEFWVNNRDAFLQKVRDAQDRVRRWADNNSRIIPRLRAVRDKITRMLDAQNAAPELLATNFCIPMPGSPC</sequence>
<dbReference type="PANTHER" id="PTHR33371:SF18">
    <property type="entry name" value="MCE-FAMILY PROTEIN MCE3C"/>
    <property type="match status" value="1"/>
</dbReference>
<comment type="caution">
    <text evidence="3">The sequence shown here is derived from an EMBL/GenBank/DDBJ whole genome shotgun (WGS) entry which is preliminary data.</text>
</comment>
<organism evidence="3 4">
    <name type="scientific">Mycolicibacterium peregrinum</name>
    <name type="common">Mycobacterium peregrinum</name>
    <dbReference type="NCBI Taxonomy" id="43304"/>
    <lineage>
        <taxon>Bacteria</taxon>
        <taxon>Bacillati</taxon>
        <taxon>Actinomycetota</taxon>
        <taxon>Actinomycetes</taxon>
        <taxon>Mycobacteriales</taxon>
        <taxon>Mycobacteriaceae</taxon>
        <taxon>Mycolicibacterium</taxon>
    </lineage>
</organism>
<dbReference type="RefSeq" id="WP_064933977.1">
    <property type="nucleotide sequence ID" value="NZ_LZSO01000031.1"/>
</dbReference>
<feature type="transmembrane region" description="Helical" evidence="1">
    <location>
        <begin position="12"/>
        <end position="34"/>
    </location>
</feature>
<dbReference type="Proteomes" id="UP000093902">
    <property type="component" value="Unassembled WGS sequence"/>
</dbReference>
<proteinExistence type="predicted"/>
<dbReference type="EMBL" id="LZSO01000031">
    <property type="protein sequence ID" value="OBB27166.1"/>
    <property type="molecule type" value="Genomic_DNA"/>
</dbReference>
<evidence type="ECO:0000259" key="2">
    <source>
        <dbReference type="Pfam" id="PF02470"/>
    </source>
</evidence>
<name>A0A1A0QYC2_MYCPR</name>
<accession>A0A1A0QYC2</accession>
<evidence type="ECO:0000313" key="4">
    <source>
        <dbReference type="Proteomes" id="UP000093902"/>
    </source>
</evidence>
<gene>
    <name evidence="3" type="ORF">A5792_25465</name>
</gene>